<accession>A0A166AT88</accession>
<dbReference type="AlphaFoldDB" id="A0A166AT88"/>
<dbReference type="Pfam" id="PF13621">
    <property type="entry name" value="Cupin_8"/>
    <property type="match status" value="1"/>
</dbReference>
<gene>
    <name evidence="2" type="ORF">SISSUDRAFT_1064292</name>
</gene>
<feature type="domain" description="JmjC" evidence="1">
    <location>
        <begin position="300"/>
        <end position="450"/>
    </location>
</feature>
<sequence>MNTSLFSDKIKPFLDQLKVEISEGIEGGDLYPNDADTTPILKALDTLYISETHTGDEVLDIVSSLDSSIGIANDVFRNPGHSGNAGWRQYYTDCAIVATILEFIFGDAIKHMGWEASIQRTDLAIIVAGSPGPGRLYIIYDLIEAIQGLHLPILSETPKPSSILSKRHLPVPRLHSAELAVPCLTRPPSLQTFLSTEINAPFVLRSHVNHWPAVSRWDSLDYLYRVGGRGRVVPVEIGSDYTSEDWTQRFMPWHDFLDRMFSDSPSEPSETVYLAQHSLLTQFPDLRNDIILPDYVYSGPSAPDTYPQYKPPGNEEQLVINAWLGPRGTISPAHTDPYFNCYAQVVGRKTIWLAPPSLSNILSTHARSHPLYNTSSINVFQSDLPIPVDFVEHVVPHAMTIVLEPGDLLCMPPGWWHAMQIQRKLSPFPGLDNTMRHRDSVVDSTCCPMKIIFGMPSAITALCVAVALTAY</sequence>
<proteinExistence type="predicted"/>
<dbReference type="SMART" id="SM00558">
    <property type="entry name" value="JmjC"/>
    <property type="match status" value="1"/>
</dbReference>
<keyword evidence="3" id="KW-1185">Reference proteome</keyword>
<evidence type="ECO:0000313" key="3">
    <source>
        <dbReference type="Proteomes" id="UP000076798"/>
    </source>
</evidence>
<dbReference type="EMBL" id="KV428132">
    <property type="protein sequence ID" value="KZT35651.1"/>
    <property type="molecule type" value="Genomic_DNA"/>
</dbReference>
<dbReference type="InterPro" id="IPR041667">
    <property type="entry name" value="Cupin_8"/>
</dbReference>
<protein>
    <submittedName>
        <fullName evidence="2">Clavaminate synthase-like protein</fullName>
    </submittedName>
</protein>
<dbReference type="Proteomes" id="UP000076798">
    <property type="component" value="Unassembled WGS sequence"/>
</dbReference>
<dbReference type="InterPro" id="IPR003347">
    <property type="entry name" value="JmjC_dom"/>
</dbReference>
<dbReference type="PROSITE" id="PS51184">
    <property type="entry name" value="JMJC"/>
    <property type="match status" value="1"/>
</dbReference>
<evidence type="ECO:0000313" key="2">
    <source>
        <dbReference type="EMBL" id="KZT35651.1"/>
    </source>
</evidence>
<dbReference type="OrthoDB" id="47172at2759"/>
<dbReference type="PANTHER" id="PTHR12461:SF94">
    <property type="entry name" value="JMJC DOMAIN-CONTAINING PROTEIN"/>
    <property type="match status" value="1"/>
</dbReference>
<dbReference type="PANTHER" id="PTHR12461">
    <property type="entry name" value="HYPOXIA-INDUCIBLE FACTOR 1 ALPHA INHIBITOR-RELATED"/>
    <property type="match status" value="1"/>
</dbReference>
<organism evidence="2 3">
    <name type="scientific">Sistotremastrum suecicum HHB10207 ss-3</name>
    <dbReference type="NCBI Taxonomy" id="1314776"/>
    <lineage>
        <taxon>Eukaryota</taxon>
        <taxon>Fungi</taxon>
        <taxon>Dikarya</taxon>
        <taxon>Basidiomycota</taxon>
        <taxon>Agaricomycotina</taxon>
        <taxon>Agaricomycetes</taxon>
        <taxon>Sistotremastrales</taxon>
        <taxon>Sistotremastraceae</taxon>
        <taxon>Sistotremastrum</taxon>
    </lineage>
</organism>
<reference evidence="2 3" key="1">
    <citation type="journal article" date="2016" name="Mol. Biol. Evol.">
        <title>Comparative Genomics of Early-Diverging Mushroom-Forming Fungi Provides Insights into the Origins of Lignocellulose Decay Capabilities.</title>
        <authorList>
            <person name="Nagy L.G."/>
            <person name="Riley R."/>
            <person name="Tritt A."/>
            <person name="Adam C."/>
            <person name="Daum C."/>
            <person name="Floudas D."/>
            <person name="Sun H."/>
            <person name="Yadav J.S."/>
            <person name="Pangilinan J."/>
            <person name="Larsson K.H."/>
            <person name="Matsuura K."/>
            <person name="Barry K."/>
            <person name="Labutti K."/>
            <person name="Kuo R."/>
            <person name="Ohm R.A."/>
            <person name="Bhattacharya S.S."/>
            <person name="Shirouzu T."/>
            <person name="Yoshinaga Y."/>
            <person name="Martin F.M."/>
            <person name="Grigoriev I.V."/>
            <person name="Hibbett D.S."/>
        </authorList>
    </citation>
    <scope>NUCLEOTIDE SEQUENCE [LARGE SCALE GENOMIC DNA]</scope>
    <source>
        <strain evidence="2 3">HHB10207 ss-3</strain>
    </source>
</reference>
<evidence type="ECO:0000259" key="1">
    <source>
        <dbReference type="PROSITE" id="PS51184"/>
    </source>
</evidence>
<name>A0A166AT88_9AGAM</name>
<dbReference type="STRING" id="1314776.A0A166AT88"/>
<dbReference type="SUPFAM" id="SSF51197">
    <property type="entry name" value="Clavaminate synthase-like"/>
    <property type="match status" value="1"/>
</dbReference>
<dbReference type="Gene3D" id="2.60.120.650">
    <property type="entry name" value="Cupin"/>
    <property type="match status" value="1"/>
</dbReference>